<name>A0A9R1W2Z1_LACSA</name>
<dbReference type="Proteomes" id="UP000235145">
    <property type="component" value="Unassembled WGS sequence"/>
</dbReference>
<proteinExistence type="predicted"/>
<keyword evidence="2" id="KW-1185">Reference proteome</keyword>
<accession>A0A9R1W2Z1</accession>
<sequence>MEIFSIIDVASPSIVISIRVLHNPLKHMFHRLHRYSHSHQIHRSPLERNWQINTHTSSQMKNFEEEGVLSFLRKRRRNDFADCDLKKVDLVYTVYRTFKNPTGLMKLCEKRYQLTGKKTTKIIEKSWIFEYI</sequence>
<protein>
    <submittedName>
        <fullName evidence="1">Uncharacterized protein</fullName>
    </submittedName>
</protein>
<organism evidence="1 2">
    <name type="scientific">Lactuca sativa</name>
    <name type="common">Garden lettuce</name>
    <dbReference type="NCBI Taxonomy" id="4236"/>
    <lineage>
        <taxon>Eukaryota</taxon>
        <taxon>Viridiplantae</taxon>
        <taxon>Streptophyta</taxon>
        <taxon>Embryophyta</taxon>
        <taxon>Tracheophyta</taxon>
        <taxon>Spermatophyta</taxon>
        <taxon>Magnoliopsida</taxon>
        <taxon>eudicotyledons</taxon>
        <taxon>Gunneridae</taxon>
        <taxon>Pentapetalae</taxon>
        <taxon>asterids</taxon>
        <taxon>campanulids</taxon>
        <taxon>Asterales</taxon>
        <taxon>Asteraceae</taxon>
        <taxon>Cichorioideae</taxon>
        <taxon>Cichorieae</taxon>
        <taxon>Lactucinae</taxon>
        <taxon>Lactuca</taxon>
    </lineage>
</organism>
<dbReference type="AlphaFoldDB" id="A0A9R1W2Z1"/>
<reference evidence="1 2" key="1">
    <citation type="journal article" date="2017" name="Nat. Commun.">
        <title>Genome assembly with in vitro proximity ligation data and whole-genome triplication in lettuce.</title>
        <authorList>
            <person name="Reyes-Chin-Wo S."/>
            <person name="Wang Z."/>
            <person name="Yang X."/>
            <person name="Kozik A."/>
            <person name="Arikit S."/>
            <person name="Song C."/>
            <person name="Xia L."/>
            <person name="Froenicke L."/>
            <person name="Lavelle D.O."/>
            <person name="Truco M.J."/>
            <person name="Xia R."/>
            <person name="Zhu S."/>
            <person name="Xu C."/>
            <person name="Xu H."/>
            <person name="Xu X."/>
            <person name="Cox K."/>
            <person name="Korf I."/>
            <person name="Meyers B.C."/>
            <person name="Michelmore R.W."/>
        </authorList>
    </citation>
    <scope>NUCLEOTIDE SEQUENCE [LARGE SCALE GENOMIC DNA]</scope>
    <source>
        <strain evidence="2">cv. Salinas</strain>
        <tissue evidence="1">Seedlings</tissue>
    </source>
</reference>
<comment type="caution">
    <text evidence="1">The sequence shown here is derived from an EMBL/GenBank/DDBJ whole genome shotgun (WGS) entry which is preliminary data.</text>
</comment>
<evidence type="ECO:0000313" key="2">
    <source>
        <dbReference type="Proteomes" id="UP000235145"/>
    </source>
</evidence>
<evidence type="ECO:0000313" key="1">
    <source>
        <dbReference type="EMBL" id="KAJ0217441.1"/>
    </source>
</evidence>
<dbReference type="EMBL" id="NBSK02000003">
    <property type="protein sequence ID" value="KAJ0217441.1"/>
    <property type="molecule type" value="Genomic_DNA"/>
</dbReference>
<gene>
    <name evidence="1" type="ORF">LSAT_V11C300143730</name>
</gene>